<dbReference type="GO" id="GO:0016787">
    <property type="term" value="F:hydrolase activity"/>
    <property type="evidence" value="ECO:0007669"/>
    <property type="project" value="UniProtKB-KW"/>
</dbReference>
<dbReference type="AlphaFoldDB" id="A0A4R9JXS9"/>
<keyword evidence="4" id="KW-0862">Zinc</keyword>
<evidence type="ECO:0000256" key="3">
    <source>
        <dbReference type="ARBA" id="ARBA00022801"/>
    </source>
</evidence>
<comment type="cofactor">
    <cofactor evidence="1">
        <name>Zn(2+)</name>
        <dbReference type="ChEBI" id="CHEBI:29105"/>
    </cofactor>
</comment>
<dbReference type="GO" id="GO:0046872">
    <property type="term" value="F:metal ion binding"/>
    <property type="evidence" value="ECO:0007669"/>
    <property type="project" value="UniProtKB-KW"/>
</dbReference>
<feature type="domain" description="DAPG hydrolase PhiG" evidence="6">
    <location>
        <begin position="18"/>
        <end position="95"/>
    </location>
</feature>
<dbReference type="RefSeq" id="WP_135625283.1">
    <property type="nucleotide sequence ID" value="NZ_RQGD01000046.1"/>
</dbReference>
<dbReference type="EMBL" id="RQGD01000046">
    <property type="protein sequence ID" value="TGL56408.1"/>
    <property type="molecule type" value="Genomic_DNA"/>
</dbReference>
<comment type="similarity">
    <text evidence="5">Belongs to the DAPG/phloretin hydrolase family.</text>
</comment>
<name>A0A4R9JXS9_9LEPT</name>
<comment type="caution">
    <text evidence="7">The sequence shown here is derived from an EMBL/GenBank/DDBJ whole genome shotgun (WGS) entry which is preliminary data.</text>
</comment>
<evidence type="ECO:0000259" key="6">
    <source>
        <dbReference type="Pfam" id="PF18089"/>
    </source>
</evidence>
<sequence length="215" mass="25426">MKKVNLALLPKLNISWLPKKVSSARSGREVLNDGRVKYWIQHDPLKGVTTEMLVWWFKHLEGDIHFQGNTFNRYHVWHPEDHVHVSYEKRLPDGTVGKGAILRIVEYLGRQKKYIVNVISPIEKLDDSGFIHNPRLYGFLPIARMEYSFKNIQNGTLYENCLIVGWKGFSFKLLRPLFEFLFFDRKHGLAWIKHNIEEVGQFENFLPELYLKEKE</sequence>
<dbReference type="Pfam" id="PF18089">
    <property type="entry name" value="DAPG_hydrolase"/>
    <property type="match status" value="1"/>
</dbReference>
<accession>A0A4R9JXS9</accession>
<evidence type="ECO:0000313" key="8">
    <source>
        <dbReference type="Proteomes" id="UP000297693"/>
    </source>
</evidence>
<keyword evidence="3" id="KW-0378">Hydrolase</keyword>
<gene>
    <name evidence="7" type="ORF">EHQ58_17445</name>
</gene>
<reference evidence="7" key="1">
    <citation type="journal article" date="2019" name="PLoS Negl. Trop. Dis.">
        <title>Revisiting the worldwide diversity of Leptospira species in the environment.</title>
        <authorList>
            <person name="Vincent A.T."/>
            <person name="Schiettekatte O."/>
            <person name="Bourhy P."/>
            <person name="Veyrier F.J."/>
            <person name="Picardeau M."/>
        </authorList>
    </citation>
    <scope>NUCLEOTIDE SEQUENCE [LARGE SCALE GENOMIC DNA]</scope>
    <source>
        <strain evidence="7">201702476</strain>
    </source>
</reference>
<proteinExistence type="inferred from homology"/>
<dbReference type="InterPro" id="IPR041526">
    <property type="entry name" value="DAPG_hydrolase"/>
</dbReference>
<evidence type="ECO:0000256" key="2">
    <source>
        <dbReference type="ARBA" id="ARBA00022723"/>
    </source>
</evidence>
<dbReference type="OrthoDB" id="2052122at2"/>
<evidence type="ECO:0000313" key="7">
    <source>
        <dbReference type="EMBL" id="TGL56408.1"/>
    </source>
</evidence>
<evidence type="ECO:0000256" key="1">
    <source>
        <dbReference type="ARBA" id="ARBA00001947"/>
    </source>
</evidence>
<evidence type="ECO:0000256" key="5">
    <source>
        <dbReference type="ARBA" id="ARBA00023459"/>
    </source>
</evidence>
<protein>
    <recommendedName>
        <fullName evidence="6">DAPG hydrolase PhiG domain-containing protein</fullName>
    </recommendedName>
</protein>
<keyword evidence="2" id="KW-0479">Metal-binding</keyword>
<dbReference type="Proteomes" id="UP000297693">
    <property type="component" value="Unassembled WGS sequence"/>
</dbReference>
<organism evidence="7 8">
    <name type="scientific">Leptospira ognonensis</name>
    <dbReference type="NCBI Taxonomy" id="2484945"/>
    <lineage>
        <taxon>Bacteria</taxon>
        <taxon>Pseudomonadati</taxon>
        <taxon>Spirochaetota</taxon>
        <taxon>Spirochaetia</taxon>
        <taxon>Leptospirales</taxon>
        <taxon>Leptospiraceae</taxon>
        <taxon>Leptospira</taxon>
    </lineage>
</organism>
<keyword evidence="8" id="KW-1185">Reference proteome</keyword>
<evidence type="ECO:0000256" key="4">
    <source>
        <dbReference type="ARBA" id="ARBA00022833"/>
    </source>
</evidence>